<dbReference type="SUPFAM" id="SSF47370">
    <property type="entry name" value="Bromodomain"/>
    <property type="match status" value="1"/>
</dbReference>
<dbReference type="PROSITE" id="PS50014">
    <property type="entry name" value="BROMODOMAIN_2"/>
    <property type="match status" value="1"/>
</dbReference>
<feature type="compositionally biased region" description="Basic and acidic residues" evidence="11">
    <location>
        <begin position="154"/>
        <end position="164"/>
    </location>
</feature>
<dbReference type="InterPro" id="IPR036427">
    <property type="entry name" value="Bromodomain-like_sf"/>
</dbReference>
<dbReference type="PROSITE" id="PS01359">
    <property type="entry name" value="ZF_PHD_1"/>
    <property type="match status" value="1"/>
</dbReference>
<dbReference type="InterPro" id="IPR019787">
    <property type="entry name" value="Znf_PHD-finger"/>
</dbReference>
<keyword evidence="10" id="KW-0175">Coiled coil</keyword>
<dbReference type="InterPro" id="IPR013083">
    <property type="entry name" value="Znf_RING/FYVE/PHD"/>
</dbReference>
<evidence type="ECO:0000313" key="17">
    <source>
        <dbReference type="Proteomes" id="UP001075354"/>
    </source>
</evidence>
<feature type="domain" description="Bromo" evidence="12">
    <location>
        <begin position="680"/>
        <end position="750"/>
    </location>
</feature>
<feature type="compositionally biased region" description="Low complexity" evidence="11">
    <location>
        <begin position="502"/>
        <end position="522"/>
    </location>
</feature>
<dbReference type="FunFam" id="3.30.40.10:FF:000007">
    <property type="entry name" value="Bromodomain containing 1, isoform CRA_b"/>
    <property type="match status" value="1"/>
</dbReference>
<keyword evidence="2" id="KW-0479">Metal-binding</keyword>
<dbReference type="InterPro" id="IPR013087">
    <property type="entry name" value="Znf_C2H2_type"/>
</dbReference>
<dbReference type="FunFam" id="2.30.30.140:FF:000008">
    <property type="entry name" value="Bromodomain containing 1, isoform CRA_b"/>
    <property type="match status" value="1"/>
</dbReference>
<keyword evidence="5" id="KW-0862">Zinc</keyword>
<reference evidence="16" key="1">
    <citation type="submission" date="2022-12" db="EMBL/GenBank/DDBJ databases">
        <title>Chromosome-level genome assembly of the bean flower thrips Megalurothrips usitatus.</title>
        <authorList>
            <person name="Ma L."/>
            <person name="Liu Q."/>
            <person name="Li H."/>
            <person name="Cai W."/>
        </authorList>
    </citation>
    <scope>NUCLEOTIDE SEQUENCE</scope>
    <source>
        <strain evidence="16">Cailab_2022a</strain>
    </source>
</reference>
<keyword evidence="4 9" id="KW-0863">Zinc-finger</keyword>
<feature type="compositionally biased region" description="Acidic residues" evidence="11">
    <location>
        <begin position="1149"/>
        <end position="1160"/>
    </location>
</feature>
<dbReference type="PROSITE" id="PS51805">
    <property type="entry name" value="EPHD"/>
    <property type="match status" value="1"/>
</dbReference>
<dbReference type="InterPro" id="IPR001965">
    <property type="entry name" value="Znf_PHD"/>
</dbReference>
<dbReference type="CDD" id="cd05839">
    <property type="entry name" value="PWWP_BRPF"/>
    <property type="match status" value="1"/>
</dbReference>
<dbReference type="SUPFAM" id="SSF57903">
    <property type="entry name" value="FYVE/PHD zinc finger"/>
    <property type="match status" value="1"/>
</dbReference>
<feature type="region of interest" description="Disordered" evidence="11">
    <location>
        <begin position="154"/>
        <end position="190"/>
    </location>
</feature>
<evidence type="ECO:0000313" key="16">
    <source>
        <dbReference type="EMBL" id="KAJ1523924.1"/>
    </source>
</evidence>
<evidence type="ECO:0000256" key="8">
    <source>
        <dbReference type="PROSITE-ProRule" id="PRU00035"/>
    </source>
</evidence>
<feature type="compositionally biased region" description="Polar residues" evidence="11">
    <location>
        <begin position="991"/>
        <end position="1004"/>
    </location>
</feature>
<dbReference type="InterPro" id="IPR019542">
    <property type="entry name" value="Enhancer_polycomb-like_N"/>
</dbReference>
<dbReference type="PROSITE" id="PS00028">
    <property type="entry name" value="ZINC_FINGER_C2H2_1"/>
    <property type="match status" value="1"/>
</dbReference>
<evidence type="ECO:0000256" key="11">
    <source>
        <dbReference type="SAM" id="MobiDB-lite"/>
    </source>
</evidence>
<dbReference type="Gene3D" id="2.30.30.140">
    <property type="match status" value="1"/>
</dbReference>
<feature type="compositionally biased region" description="Low complexity" evidence="11">
    <location>
        <begin position="1128"/>
        <end position="1148"/>
    </location>
</feature>
<dbReference type="CDD" id="cd15670">
    <property type="entry name" value="ePHD_BRPF"/>
    <property type="match status" value="1"/>
</dbReference>
<feature type="compositionally biased region" description="Basic residues" evidence="11">
    <location>
        <begin position="1062"/>
        <end position="1071"/>
    </location>
</feature>
<feature type="domain" description="PHD-type" evidence="13">
    <location>
        <begin position="309"/>
        <end position="359"/>
    </location>
</feature>
<dbReference type="InterPro" id="IPR019786">
    <property type="entry name" value="Zinc_finger_PHD-type_CS"/>
</dbReference>
<feature type="compositionally biased region" description="Polar residues" evidence="11">
    <location>
        <begin position="1047"/>
        <end position="1057"/>
    </location>
</feature>
<comment type="subcellular location">
    <subcellularLocation>
        <location evidence="1">Nucleus</location>
    </subcellularLocation>
</comment>
<dbReference type="InterPro" id="IPR011011">
    <property type="entry name" value="Znf_FYVE_PHD"/>
</dbReference>
<evidence type="ECO:0000256" key="7">
    <source>
        <dbReference type="ARBA" id="ARBA00023242"/>
    </source>
</evidence>
<evidence type="ECO:0000256" key="4">
    <source>
        <dbReference type="ARBA" id="ARBA00022771"/>
    </source>
</evidence>
<feature type="compositionally biased region" description="Basic residues" evidence="11">
    <location>
        <begin position="172"/>
        <end position="184"/>
    </location>
</feature>
<accession>A0AAV7XGS6</accession>
<name>A0AAV7XGS6_9NEOP</name>
<dbReference type="Proteomes" id="UP001075354">
    <property type="component" value="Chromosome 9"/>
</dbReference>
<evidence type="ECO:0000259" key="13">
    <source>
        <dbReference type="PROSITE" id="PS50016"/>
    </source>
</evidence>
<dbReference type="Pfam" id="PF13831">
    <property type="entry name" value="PHD_2"/>
    <property type="match status" value="1"/>
</dbReference>
<dbReference type="PRINTS" id="PR00503">
    <property type="entry name" value="BROMODOMAIN"/>
</dbReference>
<evidence type="ECO:0000256" key="10">
    <source>
        <dbReference type="SAM" id="Coils"/>
    </source>
</evidence>
<dbReference type="InterPro" id="IPR050701">
    <property type="entry name" value="Histone_Mod_Regulator"/>
</dbReference>
<feature type="compositionally biased region" description="Acidic residues" evidence="11">
    <location>
        <begin position="913"/>
        <end position="925"/>
    </location>
</feature>
<keyword evidence="17" id="KW-1185">Reference proteome</keyword>
<feature type="compositionally biased region" description="Low complexity" evidence="11">
    <location>
        <begin position="1009"/>
        <end position="1025"/>
    </location>
</feature>
<feature type="domain" description="PHD-type" evidence="15">
    <location>
        <begin position="363"/>
        <end position="482"/>
    </location>
</feature>
<dbReference type="PROSITE" id="PS50016">
    <property type="entry name" value="ZF_PHD_2"/>
    <property type="match status" value="1"/>
</dbReference>
<feature type="region of interest" description="Disordered" evidence="11">
    <location>
        <begin position="51"/>
        <end position="97"/>
    </location>
</feature>
<evidence type="ECO:0000259" key="12">
    <source>
        <dbReference type="PROSITE" id="PS50014"/>
    </source>
</evidence>
<evidence type="ECO:0000256" key="9">
    <source>
        <dbReference type="PROSITE-ProRule" id="PRU00146"/>
    </source>
</evidence>
<feature type="region of interest" description="Disordered" evidence="11">
    <location>
        <begin position="991"/>
        <end position="1102"/>
    </location>
</feature>
<dbReference type="InterPro" id="IPR001487">
    <property type="entry name" value="Bromodomain"/>
</dbReference>
<evidence type="ECO:0000256" key="5">
    <source>
        <dbReference type="ARBA" id="ARBA00022833"/>
    </source>
</evidence>
<feature type="compositionally biased region" description="Basic and acidic residues" evidence="11">
    <location>
        <begin position="901"/>
        <end position="911"/>
    </location>
</feature>
<feature type="region of interest" description="Disordered" evidence="11">
    <location>
        <begin position="478"/>
        <end position="526"/>
    </location>
</feature>
<dbReference type="InterPro" id="IPR034732">
    <property type="entry name" value="EPHD"/>
</dbReference>
<evidence type="ECO:0000259" key="14">
    <source>
        <dbReference type="PROSITE" id="PS50812"/>
    </source>
</evidence>
<keyword evidence="3" id="KW-0677">Repeat</keyword>
<dbReference type="Gene3D" id="1.20.920.10">
    <property type="entry name" value="Bromodomain-like"/>
    <property type="match status" value="1"/>
</dbReference>
<dbReference type="GO" id="GO:0008270">
    <property type="term" value="F:zinc ion binding"/>
    <property type="evidence" value="ECO:0007669"/>
    <property type="project" value="UniProtKB-KW"/>
</dbReference>
<feature type="region of interest" description="Disordered" evidence="11">
    <location>
        <begin position="896"/>
        <end position="956"/>
    </location>
</feature>
<dbReference type="InterPro" id="IPR000313">
    <property type="entry name" value="PWWP_dom"/>
</dbReference>
<proteinExistence type="predicted"/>
<evidence type="ECO:0000259" key="15">
    <source>
        <dbReference type="PROSITE" id="PS51805"/>
    </source>
</evidence>
<protein>
    <recommendedName>
        <fullName evidence="18">Peregrin</fullName>
    </recommendedName>
</protein>
<dbReference type="Pfam" id="PF00855">
    <property type="entry name" value="PWWP"/>
    <property type="match status" value="1"/>
</dbReference>
<feature type="region of interest" description="Disordered" evidence="11">
    <location>
        <begin position="1120"/>
        <end position="1161"/>
    </location>
</feature>
<dbReference type="EMBL" id="JAPTSV010000009">
    <property type="protein sequence ID" value="KAJ1523924.1"/>
    <property type="molecule type" value="Genomic_DNA"/>
</dbReference>
<evidence type="ECO:0000256" key="3">
    <source>
        <dbReference type="ARBA" id="ARBA00022737"/>
    </source>
</evidence>
<evidence type="ECO:0000256" key="1">
    <source>
        <dbReference type="ARBA" id="ARBA00004123"/>
    </source>
</evidence>
<dbReference type="FunFam" id="3.30.40.10:FF:000008">
    <property type="entry name" value="Bromodomain containing 1, isoform CRA_a"/>
    <property type="match status" value="1"/>
</dbReference>
<organism evidence="16 17">
    <name type="scientific">Megalurothrips usitatus</name>
    <name type="common">bean blossom thrips</name>
    <dbReference type="NCBI Taxonomy" id="439358"/>
    <lineage>
        <taxon>Eukaryota</taxon>
        <taxon>Metazoa</taxon>
        <taxon>Ecdysozoa</taxon>
        <taxon>Arthropoda</taxon>
        <taxon>Hexapoda</taxon>
        <taxon>Insecta</taxon>
        <taxon>Pterygota</taxon>
        <taxon>Neoptera</taxon>
        <taxon>Paraneoptera</taxon>
        <taxon>Thysanoptera</taxon>
        <taxon>Terebrantia</taxon>
        <taxon>Thripoidea</taxon>
        <taxon>Thripidae</taxon>
        <taxon>Megalurothrips</taxon>
    </lineage>
</organism>
<dbReference type="Pfam" id="PF00439">
    <property type="entry name" value="Bromodomain"/>
    <property type="match status" value="1"/>
</dbReference>
<evidence type="ECO:0000256" key="2">
    <source>
        <dbReference type="ARBA" id="ARBA00022723"/>
    </source>
</evidence>
<dbReference type="Gene3D" id="3.30.40.10">
    <property type="entry name" value="Zinc/RING finger domain, C3HC4 (zinc finger)"/>
    <property type="match status" value="2"/>
</dbReference>
<dbReference type="Pfam" id="PF13832">
    <property type="entry name" value="zf-HC5HC2H_2"/>
    <property type="match status" value="1"/>
</dbReference>
<dbReference type="GO" id="GO:0005634">
    <property type="term" value="C:nucleus"/>
    <property type="evidence" value="ECO:0007669"/>
    <property type="project" value="UniProtKB-SubCell"/>
</dbReference>
<feature type="domain" description="PWWP" evidence="14">
    <location>
        <begin position="1190"/>
        <end position="1268"/>
    </location>
</feature>
<dbReference type="PANTHER" id="PTHR13793">
    <property type="entry name" value="PHD FINGER PROTEINS"/>
    <property type="match status" value="1"/>
</dbReference>
<sequence>MGVDFDVADFCRKLRASEGPYKCPIEKCDKVYQSVVGMSYHLLKFDHNNPPSNDDAPLTPSNCPVANLKTPHQKLSTPKPRSSLKSGRKKKSSHRAPLLKNAVDQQMIQAAPEGLSYAEAQRLVEFEILGKTTRVEITEPLKFMSKEDFDATQTRLDDSIKQEDVVTTPQRKPSHTPGGKKSKLSKSAAAAKAAAASQQAETRISLPEASFKILSSYNITDAPPRPTLAYIRFIEKSAEELDGEVEYDMDEEDTAWLSIINERRADQNLPPVPVDAFELLMDRLEKESYFMMQVSGKGPDGVPSIIDDDAVCCICMDGECQNSNVILFCDMCNLAVHQDCYGVPYIPEGQWLCRRCLQSPSRAVDCVLCPNNGGAFKQTDRGHWAHVVCALWIPEVRFANTVFLEPIDSIETIPPARWKLTCYICKQKGVGACIQCHKTNCYSAFHVTCAQQAGLFMKMDTVRDSEPGPIMVQKTAFCDNHTPPDAEPRPKINSRTGGGILAMSPSGEAASSSGSHNSPGSPDEVRDKMNNARRILAKRRSWAPIISIPTIPPERIQEIATHVAVPKKNQFIQRLIAYWTLKRQFRNGVPLLRRLQSSHLQRRDERRGDATESSDTAELCRQLKYWQCLRQDLERARLLCELVRKREKLKKELIRVKEQETLMSLVPLLNFMRHLLDAIQARDAGCVFAEPVDQNEVPDYADVVKEPMDLSTMRMKLENYEYQTLDDFHKDFMLMVNNCLAYNSKETFFYRAGVKMRDQGGALIRQARRDMDTIGFDPETGLLLDRPGSAISGNQEKVVDNHSDSGLKVKKRISEINTSAPEELAADIDMELSRIQIEGKDWSLEHKLEKLLELKDLVQDLRSAIARNKREKAIRIEIANVRRKMSLLASGKVPGSRKKVFKSDTEEKTDTNTELDETTEEEEEVNVVQEERSENEGKRGRKRKIREESDDEQLSQRESLILSVNSFPTTSPAKVLEIIRDFNWFHLASEGSRNSTGGTATTPVRQDPNVSNSGGSLASASPSGVNRRTAVLFTRKAASVQRKPDTPENQASLNNDSPHPGSGKRRAGRPRKNLDSALGIGSEKRTPIQTMGNVDDLMPAPPVPCSDSFRLYRNSGDIVAETDDDTQSETSCSSCVSTGGSSGSSCSDADGEGEEDDYESSVEVAAVASSGEDDEARAKATKHDQNLLPPLQVVWAKCRGYPWYPALIIDPDMPPGYIHNGVPIPSPPVDVLELKNKCKEPVHLVLFFDTKRTWQWLPRNKLELLGEDKKFDQVKLAESRKPADRKAVRKAFKDAVIHRMELAGTELKGDQQAAIAVLEEEAS</sequence>
<keyword evidence="7" id="KW-0539">Nucleus</keyword>
<dbReference type="CDD" id="cd15572">
    <property type="entry name" value="PHD_BRPF"/>
    <property type="match status" value="1"/>
</dbReference>
<dbReference type="Pfam" id="PF10513">
    <property type="entry name" value="EPL1"/>
    <property type="match status" value="1"/>
</dbReference>
<dbReference type="SMART" id="SM00249">
    <property type="entry name" value="PHD"/>
    <property type="match status" value="2"/>
</dbReference>
<evidence type="ECO:0008006" key="18">
    <source>
        <dbReference type="Google" id="ProtNLM"/>
    </source>
</evidence>
<dbReference type="PROSITE" id="PS50812">
    <property type="entry name" value="PWWP"/>
    <property type="match status" value="1"/>
</dbReference>
<comment type="caution">
    <text evidence="16">The sequence shown here is derived from an EMBL/GenBank/DDBJ whole genome shotgun (WGS) entry which is preliminary data.</text>
</comment>
<dbReference type="SMART" id="SM00297">
    <property type="entry name" value="BROMO"/>
    <property type="match status" value="1"/>
</dbReference>
<evidence type="ECO:0000256" key="6">
    <source>
        <dbReference type="ARBA" id="ARBA00023117"/>
    </source>
</evidence>
<dbReference type="SUPFAM" id="SSF63748">
    <property type="entry name" value="Tudor/PWWP/MBT"/>
    <property type="match status" value="1"/>
</dbReference>
<dbReference type="PANTHER" id="PTHR13793:SF107">
    <property type="entry name" value="BROMODOMAIN-CONTAINING PROTEIN HOMOLOG"/>
    <property type="match status" value="1"/>
</dbReference>
<feature type="compositionally biased region" description="Basic and acidic residues" evidence="11">
    <location>
        <begin position="929"/>
        <end position="938"/>
    </location>
</feature>
<gene>
    <name evidence="16" type="ORF">ONE63_010474</name>
</gene>
<dbReference type="SMART" id="SM00293">
    <property type="entry name" value="PWWP"/>
    <property type="match status" value="1"/>
</dbReference>
<dbReference type="GO" id="GO:0006357">
    <property type="term" value="P:regulation of transcription by RNA polymerase II"/>
    <property type="evidence" value="ECO:0007669"/>
    <property type="project" value="TreeGrafter"/>
</dbReference>
<keyword evidence="6 8" id="KW-0103">Bromodomain</keyword>
<feature type="coiled-coil region" evidence="10">
    <location>
        <begin position="844"/>
        <end position="871"/>
    </location>
</feature>